<evidence type="ECO:0000313" key="3">
    <source>
        <dbReference type="Proteomes" id="UP000053958"/>
    </source>
</evidence>
<evidence type="ECO:0008006" key="4">
    <source>
        <dbReference type="Google" id="ProtNLM"/>
    </source>
</evidence>
<protein>
    <recommendedName>
        <fullName evidence="4">Pre-mRNA-splicing factor 38B</fullName>
    </recommendedName>
</protein>
<dbReference type="EMBL" id="LASV01000325">
    <property type="protein sequence ID" value="KKA19723.1"/>
    <property type="molecule type" value="Genomic_DNA"/>
</dbReference>
<feature type="compositionally biased region" description="Basic and acidic residues" evidence="1">
    <location>
        <begin position="215"/>
        <end position="251"/>
    </location>
</feature>
<dbReference type="AlphaFoldDB" id="A0A0F4YQ28"/>
<feature type="compositionally biased region" description="Basic residues" evidence="1">
    <location>
        <begin position="191"/>
        <end position="214"/>
    </location>
</feature>
<comment type="caution">
    <text evidence="2">The sequence shown here is derived from an EMBL/GenBank/DDBJ whole genome shotgun (WGS) entry which is preliminary data.</text>
</comment>
<proteinExistence type="predicted"/>
<feature type="compositionally biased region" description="Basic and acidic residues" evidence="1">
    <location>
        <begin position="319"/>
        <end position="331"/>
    </location>
</feature>
<dbReference type="PANTHER" id="PTHR40132">
    <property type="entry name" value="PRE-MRNA-SPLICING FACTOR 38B"/>
    <property type="match status" value="1"/>
</dbReference>
<dbReference type="Proteomes" id="UP000053958">
    <property type="component" value="Unassembled WGS sequence"/>
</dbReference>
<dbReference type="OrthoDB" id="2431475at2759"/>
<organism evidence="2 3">
    <name type="scientific">Rasamsonia emersonii (strain ATCC 16479 / CBS 393.64 / IMI 116815)</name>
    <dbReference type="NCBI Taxonomy" id="1408163"/>
    <lineage>
        <taxon>Eukaryota</taxon>
        <taxon>Fungi</taxon>
        <taxon>Dikarya</taxon>
        <taxon>Ascomycota</taxon>
        <taxon>Pezizomycotina</taxon>
        <taxon>Eurotiomycetes</taxon>
        <taxon>Eurotiomycetidae</taxon>
        <taxon>Eurotiales</taxon>
        <taxon>Trichocomaceae</taxon>
        <taxon>Rasamsonia</taxon>
    </lineage>
</organism>
<sequence length="447" mass="53255">MPPLEEAIDDPTSNDEYVAQLLARDARDRSLKYSALGLEAYLPRRSTGKPPKPNTRFLKNILRETDSHNAALRRKEEEDARERMRRLHGSTSSRRSGRDRERRESERYRDDDRADRHHSRRLRYEDSVDSDCDDRSRRRRRHHTDSESESDHHRSRRHRHSRRDDRDRSRRRRESSRSPSRSRRERDRNYSRRHRHRHSSRSRSPRSRSPRASRRAYDDDYRDSRDRDSRDRDSRDRDSRERDSRERDRHRNSPSTSYSRDRQRESKDRSPSPLRQTTDHHSSDEDSDPLEDLIGPLPPDAHQRHQTASVPSRGRGAYRSKESNIDAHFAPDYDPNLDVRLEEEDDTASTRPKRRPVAGLMTEDDDWDMALEALRDRAQWKQKGAERLRAAGFGEQVVERWTKDPAFTGTSYEGRIEDVRWAKKGEGREWDRGKVMSDGHYDVKAPW</sequence>
<evidence type="ECO:0000313" key="2">
    <source>
        <dbReference type="EMBL" id="KKA19723.1"/>
    </source>
</evidence>
<keyword evidence="3" id="KW-1185">Reference proteome</keyword>
<reference evidence="2 3" key="1">
    <citation type="submission" date="2015-04" db="EMBL/GenBank/DDBJ databases">
        <authorList>
            <person name="Heijne W.H."/>
            <person name="Fedorova N.D."/>
            <person name="Nierman W.C."/>
            <person name="Vollebregt A.W."/>
            <person name="Zhao Z."/>
            <person name="Wu L."/>
            <person name="Kumar M."/>
            <person name="Stam H."/>
            <person name="van den Berg M.A."/>
            <person name="Pel H.J."/>
        </authorList>
    </citation>
    <scope>NUCLEOTIDE SEQUENCE [LARGE SCALE GENOMIC DNA]</scope>
    <source>
        <strain evidence="2 3">CBS 393.64</strain>
    </source>
</reference>
<feature type="compositionally biased region" description="Basic and acidic residues" evidence="1">
    <location>
        <begin position="96"/>
        <end position="115"/>
    </location>
</feature>
<feature type="region of interest" description="Disordered" evidence="1">
    <location>
        <begin position="62"/>
        <end position="360"/>
    </location>
</feature>
<dbReference type="PANTHER" id="PTHR40132:SF1">
    <property type="entry name" value="PRE-MRNA-SPLICING FACTOR 38B"/>
    <property type="match status" value="1"/>
</dbReference>
<dbReference type="GeneID" id="25318599"/>
<feature type="compositionally biased region" description="Basic and acidic residues" evidence="1">
    <location>
        <begin position="62"/>
        <end position="82"/>
    </location>
</feature>
<accession>A0A0F4YQ28</accession>
<name>A0A0F4YQ28_RASE3</name>
<gene>
    <name evidence="2" type="ORF">T310_6294</name>
</gene>
<feature type="compositionally biased region" description="Basic and acidic residues" evidence="1">
    <location>
        <begin position="259"/>
        <end position="270"/>
    </location>
</feature>
<dbReference type="RefSeq" id="XP_013326335.1">
    <property type="nucleotide sequence ID" value="XM_013470881.1"/>
</dbReference>
<evidence type="ECO:0000256" key="1">
    <source>
        <dbReference type="SAM" id="MobiDB-lite"/>
    </source>
</evidence>
<dbReference type="STRING" id="1408163.A0A0F4YQ28"/>